<feature type="region of interest" description="Disordered" evidence="1">
    <location>
        <begin position="3440"/>
        <end position="3472"/>
    </location>
</feature>
<evidence type="ECO:0000313" key="4">
    <source>
        <dbReference type="Proteomes" id="UP000032748"/>
    </source>
</evidence>
<evidence type="ECO:0000256" key="1">
    <source>
        <dbReference type="SAM" id="MobiDB-lite"/>
    </source>
</evidence>
<dbReference type="Pfam" id="PF13332">
    <property type="entry name" value="Fil_haemagg_2"/>
    <property type="match status" value="2"/>
</dbReference>
<feature type="region of interest" description="Disordered" evidence="1">
    <location>
        <begin position="4049"/>
        <end position="4074"/>
    </location>
</feature>
<dbReference type="SMART" id="SM00912">
    <property type="entry name" value="Haemagg_act"/>
    <property type="match status" value="1"/>
</dbReference>
<dbReference type="Gene3D" id="2.160.20.10">
    <property type="entry name" value="Single-stranded right-handed beta-helix, Pectin lyase-like"/>
    <property type="match status" value="1"/>
</dbReference>
<proteinExistence type="predicted"/>
<gene>
    <name evidence="3" type="ORF">PCL1606_32860</name>
</gene>
<dbReference type="RefSeq" id="WP_080925968.1">
    <property type="nucleotide sequence ID" value="NZ_CP011110.1"/>
</dbReference>
<dbReference type="InterPro" id="IPR008619">
    <property type="entry name" value="Filamentous_hemagglutn_rpt"/>
</dbReference>
<name>A0A0D5Y173_9PSED</name>
<dbReference type="Proteomes" id="UP000032748">
    <property type="component" value="Chromosome"/>
</dbReference>
<dbReference type="InterPro" id="IPR012334">
    <property type="entry name" value="Pectin_lyas_fold"/>
</dbReference>
<dbReference type="NCBIfam" id="TIGR01731">
    <property type="entry name" value="fil_hemag_20aa"/>
    <property type="match status" value="81"/>
</dbReference>
<dbReference type="InterPro" id="IPR025157">
    <property type="entry name" value="Hemagglutinin_rpt"/>
</dbReference>
<sequence length="4639" mass="473978">MDVRHFAFLARQPSAALQTREHFCGMPKRGLAFVLANALFWQPLWAQAEGIVVSAPGTSLGQAGNGVPIVNIATPNGNGLSHNQFQDYNVGQQGLILNNATDRTQNTQLGGLIVGNPNLKGSAASVILNEVNGGSPSQLRGYTEVAGQSAHVIVANPYGISCNGCGFINTPKATLTTGKPVIENGQLGRYQVDQGQVSIEGEGLNANNVDSFEIITRSAKINARIQARNLALVAGRNDVDARTLNATARADDGSAKPELAIDSSALGGMYAGAIKLVGSEAGVGVKLDGKLIASGGDIQLDANGQLRMVEASASGAVNVKAASLDAQGPVYAGSTLEVQTRGDLTSRQNLAARDRIALSAGGRLSNGGIVEAGVNADNSRNANGDVSLVAQNLDNSGQSVVASRRLTIATAQTLTNQGGTLSAGQGASLKAGTLDNRNQGRVLSSADLNLEADRLLNARGGLVSSNAQLHANLTALDNSGGEISSLAGVRLNVAALDNVAGLIAAGSTLDINASGAFNNQAGRLAARQDLQLVAASLDNSRQGSIASQGSLGLTTRGALDNHQAGQIQSTGRAQVTSASLDNHQGGVLSSSDALSLTSGQVNNSEGGRIASAMALTASVSGLDQHDLGQLSGVSGLTLDLNNGLLDNRNALISTPGALLLKNLNAVANQKGEISSRQAFTLAAGSLDNSAGKVLSEQALTLRIARALDNSGALISASALDLQADSLNNRQGTINAVAGLDLLLAGRLDNQGGKLRGSDLSVQVGALDNRQGQVVADASLTLGSQGAIDNASGSMTAGQAASVRGASLDNNQGTLLGGSTLTAKIAGQLLNQAGLLSANALLSLDSASLDNQLKGRIVSQADVTLKTAGTLDNRGGSVGAGGGLTLNANRVDNRQGGSLSAARGASLGIDYLDNQGGKVASQSDLHLTGTTLDNQGGQVLANGDLDLALVQLDNRFAGRLSGQAAVTLKAARLNNGEGGNLYAKGLLDLALSEHLLNARGTLKGDGALLLKAGSLNNDGGQLASVKGMQLTSLGTLSNLGGSLTSGDTLDLVSGQLNNGAAGTISSTKTLTASVSGLDQQGGKLFSNTGLTLDLNNGQLNNRDGLINAPGALLLKNLNAVDNRGGEISSDQGFTLAAQTLDNTDGTLGSHQALIVRIERNLDNLRGLVSGNGLVLQAASVDNSAGSIGSDADLSLTVAQAVTNQGGELSSAGVSTLKAASLDNARGKLKGDLGLSIDLGGALNNQGGLLGSGKALTLQAGNLDNRAAGVVLAVDGALTGKIGGAVDNREQGKFKAAAGIDLTTGSLDNRGGSLAGEGRLTLRSDLADNRGGLIQAGQDLELQVKQLDNRDKGVVSGKAAIAYEGVRLDNGGGLLSAVGPLTLKAREAINARGRIASQGDLSATLDSLEQQGGTLVAQGSLLLTGNSLDNRNGGVVGSINAMTLNVDQVDNRAGEISSTASTLEQTGQRLDNSEGGKLLAATDLRLTVAQVINQSKGRLVGTGRTYLTGSALDNAGGSLSGLKGLDIRLDGALLNNRGSLSSEGGLTLAAASLDNTAGKLGSAGTLSVSSLGALLNQGGSILTEQGLILASERLDNSQGGVINGKGATRVTTGALDNHQGGRLTSDDTLDLSAAQVDNGASGRIASEKALTASIAGLDQHGGEFFSKTRLHLDLNHGRLDNQGGLINGPLLVLDNVKEVANQNGEISSAQAFALSTQSLDNSGGKLLSQQGLSLRVAQALNNRNGSISAASLDSRSASLDNSHGLISSRGEIDLGVSQSWTNQEGKLIGDGKVLLAANSLDNRKGSVAGKADLVATLATLDNRDGQLIASGALDLAGAALDNRDNGLVGATKALKLEIDSIDNRGGELSAGADIGLTAQRLDNSDSGQILAAMGLRMSLDQLLNRNRGLIEAKAALSLDGQTLDNTAGRLFSGQDLRLGLGGDLTNEQGLISSEGRLDVGSTNLGNTGGSLSSAGVLKVDSRGALGNQGGQLLSDSGIELRSASLDNRQQGVISGKGTVGVTTGAFDNSQGGRLNSGDSLDLSAGQVSNRSGGSIGSAKALTANVASLDQASGKLFSNTSLTLDLNQGQLNNQGGLINAPALLLRNLKGVDNQGGEISSAQAFSLAAERLDNSNGKLLGNQGVTLRVDQALTNLKGQIAAAALDVRAASLDNAEGSLNSRSDLKLNVAGLLSNRNKGLINAAQDLTLASADLDNQGGTLLGGRAATLDAMALNNSGNGLINSQGTLDLTASSLDSSSGGEVSAKGGISLKLGRLTQNGGRLLGDSTVRLDLAGGDLDNRNGLLSAKGPLSIERLRDLDNQAGEISSGQSFDLVARTLNNNAGQLISNGQLGVRGDTLLNQGGLISGWQGLTVNGGSLDNRSSGTLSSRSGDLTVNLGGALLNSGAGALVSQKALTVNAASLDNHAGILSSGAGQQLTVDGLLNNAQGGSIDSGMTLTLRAMALNNGGSIGARQALSLTGTTLDNAGGSLASNGAVNLDLLGNLTNTNGKLASGGPLVISRSNRIDNQGGQLVSQGLLSVLTGGLDNRNRGTVASSDNLLLNTSGAVQNSGDGLIYSQNGNLQLNAASLANARGTVQSQGALSLAVNGDIDNQSGRLLASNGDLVVTANNLDNRGGTLASLKGALDARIVGVLKNGYDLGNNRQGGIAQAERLSLSALGGIDNYGGRISAQSGDALVTTANFDNRNGGLYAKGLVKVSANDFDNSGDNDGQIAGNRIDLNLNGHLNNRLGIIESDSSLSVRAASLDNQTGQLRALGSSGKTDLQIGGLFDNRNGTLESANSDLTLNAASLQNQGGSVLHVGSGTFDISTANLTQAGGSFVTRGGLTLAADSWTNSSVIQAGRLTVNVNHLTQTGSGQLLASTSLTGTGGNWVNDGLIASDGTASLTLGGSYSGNGRYSSLGDLGLAAGSVGLGLAGSVASGGTATINVGGPLTNYGRLTSAAGMQLNAGSINNFGTLGGSGDLRLGTASLLNQNGLVFSGGDMSLNVSNLTNQNGDLYGLGNVTIGGYGGAARAAVVENISGSMESLGNFALNADAFRNRTDGAVASGSRKLKSGFIANICNDCKGGSYTFTLSAREIYESMDNDTSASAVLTAGKDFVFQGGSFLNSKSTISAGGNINITADSLQNIGAQNGTIERTRLYKVYGMGSGATGQFFSDVVMPYNQRNNPDFPYVYYLDLADNIHKAIPKSTRYREGGRDGESYAVVSLKDADTGATVDTRGVYNIVLSGLKYGFENNTPSLYDPNNLLELPSQLSQYTLLSDVEVAKDSSGAASTAGSRNAVIQAGGNVSITAAKDLQNSVIHQDYSVAGGTNKVVDTRVSGTGTTVVRINSQLPPDRAQQQVNPLSLPGFSLPTGANGLFRLSAQGGAERQATQAATGPQNWTLGSASVSSVQRQQNLPDIQARSVQIGNTAQVAASDRQLTRVTRQATDSSLRASTLDVSAPADNGGTLALPGHEGNAGAITQVAPVQVAGATQSVVATGPDLSVPAQPLAPRDPLASVTSPIVDSTSATPPATTATAVASQTVARVQGLPDSSFKPSPQKYLVETNPVLTELKQFMSSDYLLANLGYDPDQSQKRLGDGFYEQKLIQQAVVARTGQRFIDGQTSDEKLFKYLMDNAISSKQQLGLSVGVTLTSQQVAALTHDIVWLEEHEVNGEKVLVPVVYLAQAEGRLGPTGALIAGNDVSLIAGQNLDNVGTLRATHNLSATAGKDLVNSGLIEAGNRLDLLAGNDIVNKAGGIIAGRDVSMTAIGGDVRNERSVTAVDSLVRGYSHKDYADSAARIEAANDMRISAGRDISNPGSVLQSGRDMSLSAGRDVNLLATELNSSLVLGRKHYSSDVTQLGSDVSAGRDLSVRAGRDISAIASQIDAQRDITMAATENLTLSSAADEQHSYEKTKKVTRQEDHVSQVATTLGAGGDIALSAGKDMALISSRITAGDEAYLVAGDKLELLAAQDSDYSLYDMKKKGSFGSKKTKRDEVTDVKNIGSEIKTGGDLTLVSGGDQKYQAAKLESGEDITLQSGGQITFEGVKDLHQESHEKSSNSLSWTSAKGKGNTDETLRQSELVAQGQLAIRAANKINIDIKQIDQKTVSETIDIMVKAEPQLAWLKQAEANGQVDWRVVKEIHDSWDYKNSGLGAAPALIISIVASFYLGPLAGSLASNFAVGTINGGGDIGAGLKAATSKQAIKGYATQWVTSGVLSGVDNAVGGWNTDGAMILKADGLNNPGYSSGMLDWNTVSENVLRSGAHALITGGVNTAINGGSLKDNLATAAVSEGLDLTAAFGNKQIGDLADYLKVSPGSAQKILMHAVLGGALSAAKGGDFKTGAIAGAAAEGLTAAATEGLGKYLDSRFTTDDQFKVGTAQIIGVLAGALANGDPETASWVAGNAERYNAQVHREAAARLKTGFDALHSEGKYLDLQPQDVLVDLQKIVDGEKDRSKLNPRVVEFLNQFPPAQLRDLFFEPTEKERLVMLGIELGFPSITGKGKAAVTVGEKLTKEALEVVEKKFGEALGAKAISGGLGPMYRKADSPQLEKILTSYFGADKTGTRIGNGGLADALRYEKQSGVLLSDSGHAQKAVEMQTRLNNFIRKADNQPPGSYPNTQRDIEYAHELLRDLSNALKR</sequence>
<evidence type="ECO:0000313" key="3">
    <source>
        <dbReference type="EMBL" id="AKA24737.1"/>
    </source>
</evidence>
<dbReference type="EMBL" id="CP011110">
    <property type="protein sequence ID" value="AKA24737.1"/>
    <property type="molecule type" value="Genomic_DNA"/>
</dbReference>
<dbReference type="InterPro" id="IPR008638">
    <property type="entry name" value="FhaB/CdiA-like_TPS"/>
</dbReference>
<accession>A0A0D5Y173</accession>
<protein>
    <submittedName>
        <fullName evidence="3">Adhesin</fullName>
    </submittedName>
</protein>
<dbReference type="InterPro" id="IPR010069">
    <property type="entry name" value="CdiA_FHA1_rpt"/>
</dbReference>
<feature type="region of interest" description="Disordered" evidence="1">
    <location>
        <begin position="3502"/>
        <end position="3530"/>
    </location>
</feature>
<dbReference type="InterPro" id="IPR011050">
    <property type="entry name" value="Pectin_lyase_fold/virulence"/>
</dbReference>
<dbReference type="SUPFAM" id="SSF51126">
    <property type="entry name" value="Pectin lyase-like"/>
    <property type="match status" value="1"/>
</dbReference>
<dbReference type="KEGG" id="pcz:PCL1606_32860"/>
<feature type="compositionally biased region" description="Polar residues" evidence="1">
    <location>
        <begin position="3440"/>
        <end position="3456"/>
    </location>
</feature>
<dbReference type="Pfam" id="PF05594">
    <property type="entry name" value="Fil_haemagg"/>
    <property type="match status" value="30"/>
</dbReference>
<reference evidence="3 4" key="1">
    <citation type="journal article" date="2015" name="Mol. Plant Microbe Interact.">
        <title>Comparative Genomic Analysis of Pseudomonas chlororaphis PCL1606 Reveals New Insight into Antifungal Compounds Involved in Biocontrol.</title>
        <authorList>
            <person name="Calderon C.E."/>
            <person name="Ramos C."/>
            <person name="de Vicente A."/>
            <person name="Cazorla F.M."/>
        </authorList>
    </citation>
    <scope>NUCLEOTIDE SEQUENCE [LARGE SCALE GENOMIC DNA]</scope>
    <source>
        <strain evidence="3 4">PCL1606</strain>
    </source>
</reference>
<evidence type="ECO:0000259" key="2">
    <source>
        <dbReference type="SMART" id="SM00912"/>
    </source>
</evidence>
<dbReference type="OrthoDB" id="2664633at2"/>
<dbReference type="PATRIC" id="fig|587753.10.peg.3278"/>
<dbReference type="Pfam" id="PF05860">
    <property type="entry name" value="TPS"/>
    <property type="match status" value="1"/>
</dbReference>
<dbReference type="GO" id="GO:0003824">
    <property type="term" value="F:catalytic activity"/>
    <property type="evidence" value="ECO:0007669"/>
    <property type="project" value="UniProtKB-ARBA"/>
</dbReference>
<organism evidence="3 4">
    <name type="scientific">Pseudomonas chlororaphis</name>
    <dbReference type="NCBI Taxonomy" id="587753"/>
    <lineage>
        <taxon>Bacteria</taxon>
        <taxon>Pseudomonadati</taxon>
        <taxon>Pseudomonadota</taxon>
        <taxon>Gammaproteobacteria</taxon>
        <taxon>Pseudomonadales</taxon>
        <taxon>Pseudomonadaceae</taxon>
        <taxon>Pseudomonas</taxon>
    </lineage>
</organism>
<feature type="domain" description="Filamentous haemagglutinin FhaB/tRNA nuclease CdiA-like TPS" evidence="2">
    <location>
        <begin position="64"/>
        <end position="185"/>
    </location>
</feature>
<dbReference type="NCBIfam" id="TIGR01901">
    <property type="entry name" value="adhes_NPXG"/>
    <property type="match status" value="1"/>
</dbReference>